<dbReference type="EC" id="2.4.-.-" evidence="1"/>
<dbReference type="EMBL" id="JBHUHT010000012">
    <property type="protein sequence ID" value="MFD2096574.1"/>
    <property type="molecule type" value="Genomic_DNA"/>
</dbReference>
<dbReference type="Proteomes" id="UP001597380">
    <property type="component" value="Unassembled WGS sequence"/>
</dbReference>
<protein>
    <submittedName>
        <fullName evidence="1">Glycosyltransferase family 4 protein</fullName>
        <ecNumber evidence="1">2.4.-.-</ecNumber>
    </submittedName>
</protein>
<dbReference type="RefSeq" id="WP_345339037.1">
    <property type="nucleotide sequence ID" value="NZ_BAABLI010000008.1"/>
</dbReference>
<dbReference type="Gene3D" id="3.40.50.2000">
    <property type="entry name" value="Glycogen Phosphorylase B"/>
    <property type="match status" value="1"/>
</dbReference>
<reference evidence="2" key="1">
    <citation type="journal article" date="2019" name="Int. J. Syst. Evol. Microbiol.">
        <title>The Global Catalogue of Microorganisms (GCM) 10K type strain sequencing project: providing services to taxonomists for standard genome sequencing and annotation.</title>
        <authorList>
            <consortium name="The Broad Institute Genomics Platform"/>
            <consortium name="The Broad Institute Genome Sequencing Center for Infectious Disease"/>
            <person name="Wu L."/>
            <person name="Ma J."/>
        </authorList>
    </citation>
    <scope>NUCLEOTIDE SEQUENCE [LARGE SCALE GENOMIC DNA]</scope>
    <source>
        <strain evidence="2">CGMCC 1.10992</strain>
    </source>
</reference>
<comment type="caution">
    <text evidence="1">The sequence shown here is derived from an EMBL/GenBank/DDBJ whole genome shotgun (WGS) entry which is preliminary data.</text>
</comment>
<organism evidence="1 2">
    <name type="scientific">Corallincola platygyrae</name>
    <dbReference type="NCBI Taxonomy" id="1193278"/>
    <lineage>
        <taxon>Bacteria</taxon>
        <taxon>Pseudomonadati</taxon>
        <taxon>Pseudomonadota</taxon>
        <taxon>Gammaproteobacteria</taxon>
        <taxon>Alteromonadales</taxon>
        <taxon>Psychromonadaceae</taxon>
        <taxon>Corallincola</taxon>
    </lineage>
</organism>
<evidence type="ECO:0000313" key="1">
    <source>
        <dbReference type="EMBL" id="MFD2096574.1"/>
    </source>
</evidence>
<name>A0ABW4XRZ9_9GAMM</name>
<sequence>MSEPDSTQVLIIGYVWPEPNSSAAGSHMMSLIRLFLAQGWRVCFASPAQQTEHMVDLTELGVEVQAIPLNDSAFDHFVSELAPDIVLFDRFMMEEQFGWRVSQQCPDALKLLDTEDLHSLRHARHTAHKAHREMNSADLTNDYALREIASIYRCDLSLIISDFEQTLLKEHYGVPEQLLFHCPFMLDLENQPQAKREYEQRSHFVSIGNFRHAPNWDAVLWLKQSLWPKIRKQLPEAELHIYGAYPPPKATALHDPQKGFLVKGWAPDADVVIVQSRVLLAPLRFGAGIKGKLADAMRLGTPSVTTSVGAEGMASQEHWPGAVADNEDSFVASAVQLYSNAQDWQLASEKSLDVLYAKFDGKLIAARLLNQIETLRHDLAKHRLSNFTGAMLRHHHHRSTQFMAQWIESKNRLKALAENDSEEVGRIDG</sequence>
<dbReference type="SUPFAM" id="SSF53756">
    <property type="entry name" value="UDP-Glycosyltransferase/glycogen phosphorylase"/>
    <property type="match status" value="1"/>
</dbReference>
<keyword evidence="1" id="KW-0808">Transferase</keyword>
<keyword evidence="1" id="KW-0328">Glycosyltransferase</keyword>
<dbReference type="CDD" id="cd03801">
    <property type="entry name" value="GT4_PimA-like"/>
    <property type="match status" value="1"/>
</dbReference>
<dbReference type="GO" id="GO:0016757">
    <property type="term" value="F:glycosyltransferase activity"/>
    <property type="evidence" value="ECO:0007669"/>
    <property type="project" value="UniProtKB-KW"/>
</dbReference>
<dbReference type="Pfam" id="PF13692">
    <property type="entry name" value="Glyco_trans_1_4"/>
    <property type="match status" value="1"/>
</dbReference>
<proteinExistence type="predicted"/>
<accession>A0ABW4XRZ9</accession>
<evidence type="ECO:0000313" key="2">
    <source>
        <dbReference type="Proteomes" id="UP001597380"/>
    </source>
</evidence>
<gene>
    <name evidence="1" type="ORF">ACFSJ3_11320</name>
</gene>
<keyword evidence="2" id="KW-1185">Reference proteome</keyword>